<organism evidence="2">
    <name type="scientific">Rhizophora mucronata</name>
    <name type="common">Asiatic mangrove</name>
    <dbReference type="NCBI Taxonomy" id="61149"/>
    <lineage>
        <taxon>Eukaryota</taxon>
        <taxon>Viridiplantae</taxon>
        <taxon>Streptophyta</taxon>
        <taxon>Embryophyta</taxon>
        <taxon>Tracheophyta</taxon>
        <taxon>Spermatophyta</taxon>
        <taxon>Magnoliopsida</taxon>
        <taxon>eudicotyledons</taxon>
        <taxon>Gunneridae</taxon>
        <taxon>Pentapetalae</taxon>
        <taxon>rosids</taxon>
        <taxon>fabids</taxon>
        <taxon>Malpighiales</taxon>
        <taxon>Rhizophoraceae</taxon>
        <taxon>Rhizophora</taxon>
    </lineage>
</organism>
<sequence length="42" mass="5191">MRINRSREGEKKEETRRRRKKNYTLKHGTEARIRNSILHFPP</sequence>
<evidence type="ECO:0000256" key="1">
    <source>
        <dbReference type="SAM" id="MobiDB-lite"/>
    </source>
</evidence>
<feature type="region of interest" description="Disordered" evidence="1">
    <location>
        <begin position="1"/>
        <end position="42"/>
    </location>
</feature>
<accession>A0A2P2NVI2</accession>
<name>A0A2P2NVI2_RHIMU</name>
<dbReference type="AlphaFoldDB" id="A0A2P2NVI2"/>
<feature type="compositionally biased region" description="Basic and acidic residues" evidence="1">
    <location>
        <begin position="1"/>
        <end position="16"/>
    </location>
</feature>
<protein>
    <submittedName>
        <fullName evidence="2">Uncharacterized protein</fullName>
    </submittedName>
</protein>
<evidence type="ECO:0000313" key="2">
    <source>
        <dbReference type="EMBL" id="MBX46453.1"/>
    </source>
</evidence>
<proteinExistence type="predicted"/>
<reference evidence="2" key="1">
    <citation type="submission" date="2018-02" db="EMBL/GenBank/DDBJ databases">
        <title>Rhizophora mucronata_Transcriptome.</title>
        <authorList>
            <person name="Meera S.P."/>
            <person name="Sreeshan A."/>
            <person name="Augustine A."/>
        </authorList>
    </citation>
    <scope>NUCLEOTIDE SEQUENCE</scope>
    <source>
        <tissue evidence="2">Leaf</tissue>
    </source>
</reference>
<dbReference type="EMBL" id="GGEC01065969">
    <property type="protein sequence ID" value="MBX46453.1"/>
    <property type="molecule type" value="Transcribed_RNA"/>
</dbReference>